<comment type="similarity">
    <text evidence="1">Belongs to the cutinase family.</text>
</comment>
<dbReference type="InterPro" id="IPR000675">
    <property type="entry name" value="Cutinase/axe"/>
</dbReference>
<name>A0AA89QHK9_STRCU</name>
<dbReference type="EMBL" id="JACHLX010000002">
    <property type="protein sequence ID" value="MBB5816891.1"/>
    <property type="molecule type" value="Genomic_DNA"/>
</dbReference>
<evidence type="ECO:0000256" key="2">
    <source>
        <dbReference type="ARBA" id="ARBA00022487"/>
    </source>
</evidence>
<comment type="caution">
    <text evidence="6">The sequence shown here is derived from an EMBL/GenBank/DDBJ whole genome shotgun (WGS) entry which is preliminary data.</text>
</comment>
<gene>
    <name evidence="6" type="ORF">HNR72_008013</name>
</gene>
<evidence type="ECO:0000256" key="3">
    <source>
        <dbReference type="ARBA" id="ARBA00022801"/>
    </source>
</evidence>
<dbReference type="PANTHER" id="PTHR33630:SF9">
    <property type="entry name" value="CUTINASE 4"/>
    <property type="match status" value="1"/>
</dbReference>
<dbReference type="GO" id="GO:0052689">
    <property type="term" value="F:carboxylic ester hydrolase activity"/>
    <property type="evidence" value="ECO:0007669"/>
    <property type="project" value="UniProtKB-KW"/>
</dbReference>
<keyword evidence="3" id="KW-0378">Hydrolase</keyword>
<keyword evidence="7" id="KW-1185">Reference proteome</keyword>
<protein>
    <recommendedName>
        <fullName evidence="8">Cutinase family protein</fullName>
    </recommendedName>
</protein>
<evidence type="ECO:0000256" key="5">
    <source>
        <dbReference type="SAM" id="MobiDB-lite"/>
    </source>
</evidence>
<dbReference type="PANTHER" id="PTHR33630">
    <property type="entry name" value="CUTINASE RV1984C-RELATED-RELATED"/>
    <property type="match status" value="1"/>
</dbReference>
<evidence type="ECO:0000313" key="6">
    <source>
        <dbReference type="EMBL" id="MBB5816891.1"/>
    </source>
</evidence>
<reference evidence="6 7" key="1">
    <citation type="submission" date="2020-08" db="EMBL/GenBank/DDBJ databases">
        <title>Sequencing the genomes of 1000 actinobacteria strains.</title>
        <authorList>
            <person name="Klenk H.-P."/>
        </authorList>
    </citation>
    <scope>NUCLEOTIDE SEQUENCE [LARGE SCALE GENOMIC DNA]</scope>
    <source>
        <strain evidence="6 7">DSM 40129</strain>
    </source>
</reference>
<evidence type="ECO:0000256" key="1">
    <source>
        <dbReference type="ARBA" id="ARBA00007534"/>
    </source>
</evidence>
<evidence type="ECO:0008006" key="8">
    <source>
        <dbReference type="Google" id="ProtNLM"/>
    </source>
</evidence>
<dbReference type="SMART" id="SM01110">
    <property type="entry name" value="Cutinase"/>
    <property type="match status" value="1"/>
</dbReference>
<feature type="compositionally biased region" description="Basic and acidic residues" evidence="5">
    <location>
        <begin position="1"/>
        <end position="10"/>
    </location>
</feature>
<proteinExistence type="inferred from homology"/>
<evidence type="ECO:0000256" key="4">
    <source>
        <dbReference type="ARBA" id="ARBA00023157"/>
    </source>
</evidence>
<dbReference type="InterPro" id="IPR029058">
    <property type="entry name" value="AB_hydrolase_fold"/>
</dbReference>
<evidence type="ECO:0000313" key="7">
    <source>
        <dbReference type="Proteomes" id="UP000579531"/>
    </source>
</evidence>
<sequence length="590" mass="64184">MHGAERHGVLEESEGPARDGPTVRTEPPDMKRACLRIALAAALVVPSTASVSLPSTPAVAATACPVRFLGLHGLNEQSDLHSPPINATWKTFESAVAAKGARPKRDSISFPEVTTQEFLDKTRKSRTGVEPDVNAGVQAVQRAMDQAVRKCPTTKFVLAGYSLGAWVIDKFLLTDSRRRPLILAAQLYGDPQWNEPGKGQGLAVILGRGLRTSYPPSADRVQSLCNHRDPICETGYRAGTLDLTRRIADTLNVKCPGSSHCYPSQSTTQGGQFLASRVDVDWNNRTYRLTCDDIVNKAVPVTVRNGRGTARGSGLEGYDRWEVQIQRITRGTVPRVGDVTAVLFFCSPQPSNFALQELRVYRTADGREVGRTPTFQVDELPPQYQPDTVRFSRGRLLADVEFYGSGDSHADGPSILRHVTWRWDGRQFVKQSEVDAQTPDKVDLSTQRVTVNGIGPLQTGMTRAEAERAIGARIPDGPGGPHCKDLSVEGGPEGLLLRFNNDERLVATYVLAPSSISTASGIHRGSTRDEVLETYAGEIEEPNTGDLVFTPSGAQFQGMVITFAMDDNDTVDRFIAGDEDFTQPLPCGGD</sequence>
<keyword evidence="2" id="KW-0719">Serine esterase</keyword>
<organism evidence="6 7">
    <name type="scientific">Streptomyces collinus</name>
    <dbReference type="NCBI Taxonomy" id="42684"/>
    <lineage>
        <taxon>Bacteria</taxon>
        <taxon>Bacillati</taxon>
        <taxon>Actinomycetota</taxon>
        <taxon>Actinomycetes</taxon>
        <taxon>Kitasatosporales</taxon>
        <taxon>Streptomycetaceae</taxon>
        <taxon>Streptomyces</taxon>
    </lineage>
</organism>
<accession>A0AA89QHK9</accession>
<dbReference type="AlphaFoldDB" id="A0AA89QHK9"/>
<dbReference type="GeneID" id="93835840"/>
<dbReference type="RefSeq" id="WP_184854660.1">
    <property type="nucleotide sequence ID" value="NZ_BAABFE010000021.1"/>
</dbReference>
<feature type="region of interest" description="Disordered" evidence="5">
    <location>
        <begin position="1"/>
        <end position="28"/>
    </location>
</feature>
<dbReference type="Pfam" id="PF01083">
    <property type="entry name" value="Cutinase"/>
    <property type="match status" value="1"/>
</dbReference>
<dbReference type="SUPFAM" id="SSF53474">
    <property type="entry name" value="alpha/beta-Hydrolases"/>
    <property type="match status" value="1"/>
</dbReference>
<dbReference type="Gene3D" id="3.40.50.1820">
    <property type="entry name" value="alpha/beta hydrolase"/>
    <property type="match status" value="1"/>
</dbReference>
<keyword evidence="4" id="KW-1015">Disulfide bond</keyword>
<dbReference type="Proteomes" id="UP000579531">
    <property type="component" value="Unassembled WGS sequence"/>
</dbReference>